<dbReference type="InterPro" id="IPR052196">
    <property type="entry name" value="Bact_Kbp"/>
</dbReference>
<keyword evidence="1" id="KW-0732">Signal</keyword>
<sequence>MRPRRLRTLIIVLALAPLLAFADDVQLRPDHPERYTVVRGDTLWDIASRFLKSPWHWPRIWKINQAIRNPHLIYPGDVIVLRYVDGQPELTLLRAEKLNADGSATMAVGAPGGNVFKLQPRVHSEALDQAIPTIPPGAIVPFLTQPLAVGERELEEAGYVTIGLDSRIALGDHSEFYARGVSNRDAEYFQVFRPGKPLKHPETGELLGYEAIYLGDARRLESGDPTKLVVTAVKQEILPTDRLLVAPPRAALPYYYPRPPANRVEGRVISALNAVSEVGPYTVVALSLGRREGLEEGHVLRVMRHVGKHNDPVTRRDYPLPDEESGLVLVFRIFDKVSYGLVMNANRPIHILDAVVTP</sequence>
<dbReference type="SUPFAM" id="SSF54106">
    <property type="entry name" value="LysM domain"/>
    <property type="match status" value="1"/>
</dbReference>
<proteinExistence type="predicted"/>
<dbReference type="InterPro" id="IPR018392">
    <property type="entry name" value="LysM"/>
</dbReference>
<dbReference type="PROSITE" id="PS51782">
    <property type="entry name" value="LYSM"/>
    <property type="match status" value="1"/>
</dbReference>
<dbReference type="RefSeq" id="WP_169923909.1">
    <property type="nucleotide sequence ID" value="NZ_AP014936.1"/>
</dbReference>
<dbReference type="SMART" id="SM00257">
    <property type="entry name" value="LysM"/>
    <property type="match status" value="1"/>
</dbReference>
<organism evidence="3 4">
    <name type="scientific">Sulfurifustis variabilis</name>
    <dbReference type="NCBI Taxonomy" id="1675686"/>
    <lineage>
        <taxon>Bacteria</taxon>
        <taxon>Pseudomonadati</taxon>
        <taxon>Pseudomonadota</taxon>
        <taxon>Gammaproteobacteria</taxon>
        <taxon>Acidiferrobacterales</taxon>
        <taxon>Acidiferrobacteraceae</taxon>
        <taxon>Sulfurifustis</taxon>
    </lineage>
</organism>
<dbReference type="InterPro" id="IPR036779">
    <property type="entry name" value="LysM_dom_sf"/>
</dbReference>
<gene>
    <name evidence="3" type="ORF">SVA_0022</name>
</gene>
<dbReference type="PANTHER" id="PTHR34700">
    <property type="entry name" value="POTASSIUM BINDING PROTEIN KBP"/>
    <property type="match status" value="1"/>
</dbReference>
<dbReference type="AlphaFoldDB" id="A0A1B4V099"/>
<evidence type="ECO:0000313" key="4">
    <source>
        <dbReference type="Proteomes" id="UP000218899"/>
    </source>
</evidence>
<dbReference type="Pfam" id="PF01476">
    <property type="entry name" value="LysM"/>
    <property type="match status" value="1"/>
</dbReference>
<dbReference type="Proteomes" id="UP000218899">
    <property type="component" value="Chromosome"/>
</dbReference>
<dbReference type="EMBL" id="AP014936">
    <property type="protein sequence ID" value="BAU46605.1"/>
    <property type="molecule type" value="Genomic_DNA"/>
</dbReference>
<evidence type="ECO:0000259" key="2">
    <source>
        <dbReference type="PROSITE" id="PS51782"/>
    </source>
</evidence>
<accession>A0A1B4V099</accession>
<evidence type="ECO:0000313" key="3">
    <source>
        <dbReference type="EMBL" id="BAU46605.1"/>
    </source>
</evidence>
<keyword evidence="4" id="KW-1185">Reference proteome</keyword>
<dbReference type="KEGG" id="sva:SVA_0022"/>
<dbReference type="PANTHER" id="PTHR34700:SF4">
    <property type="entry name" value="PHAGE-LIKE ELEMENT PBSX PROTEIN XKDP"/>
    <property type="match status" value="1"/>
</dbReference>
<protein>
    <submittedName>
        <fullName evidence="3">Peptidoglycan-binding protein</fullName>
    </submittedName>
</protein>
<dbReference type="Gene3D" id="3.10.350.10">
    <property type="entry name" value="LysM domain"/>
    <property type="match status" value="1"/>
</dbReference>
<feature type="signal peptide" evidence="1">
    <location>
        <begin position="1"/>
        <end position="22"/>
    </location>
</feature>
<evidence type="ECO:0000256" key="1">
    <source>
        <dbReference type="SAM" id="SignalP"/>
    </source>
</evidence>
<name>A0A1B4V099_9GAMM</name>
<feature type="domain" description="LysM" evidence="2">
    <location>
        <begin position="33"/>
        <end position="81"/>
    </location>
</feature>
<feature type="chain" id="PRO_5008571079" evidence="1">
    <location>
        <begin position="23"/>
        <end position="358"/>
    </location>
</feature>
<reference evidence="3 4" key="1">
    <citation type="submission" date="2015-08" db="EMBL/GenBank/DDBJ databases">
        <title>Complete genome sequence of Sulfurifustis variabilis.</title>
        <authorList>
            <person name="Miura A."/>
            <person name="Kojima H."/>
            <person name="Fukui M."/>
        </authorList>
    </citation>
    <scope>NUCLEOTIDE SEQUENCE [LARGE SCALE GENOMIC DNA]</scope>
    <source>
        <strain evidence="4">skN76</strain>
    </source>
</reference>
<dbReference type="CDD" id="cd00118">
    <property type="entry name" value="LysM"/>
    <property type="match status" value="1"/>
</dbReference>